<sequence length="338" mass="37728">MPTRKLVPASQHAEFTEYASLLRTLRTNNILDVTTHLSQHAWKGKERAWEVDEDLEEDDDEDLRTDMDMETLVGSSQKGANEAGPSMSPPPSSRQTTPSLARKRKRTASLERAASHGSISSARAKKPIRDGWTRWPLLLKDVNVPEWSLDDEIEHLLASLNTRRGEEDEEKIGPTWTHHPIYIPWNRIEPIGWETVIHAFALAGGTKEVIENVQRRIQAVYGAAARTDEPSSSVAGARLSSPPPNQNQLKQQTPCEHFPSTTVIHRLAAATASRTRLSESLSHYGAGEDSFFSVPALKPSEKNEKQTKKRKREKMTGASTSSSGGRTRRAKTKDKDKE</sequence>
<dbReference type="EMBL" id="JBBXMP010000219">
    <property type="protein sequence ID" value="KAL0059546.1"/>
    <property type="molecule type" value="Genomic_DNA"/>
</dbReference>
<feature type="region of interest" description="Disordered" evidence="1">
    <location>
        <begin position="289"/>
        <end position="338"/>
    </location>
</feature>
<evidence type="ECO:0008006" key="4">
    <source>
        <dbReference type="Google" id="ProtNLM"/>
    </source>
</evidence>
<name>A0ABR2ZD70_9AGAR</name>
<feature type="compositionally biased region" description="Acidic residues" evidence="1">
    <location>
        <begin position="51"/>
        <end position="63"/>
    </location>
</feature>
<reference evidence="2 3" key="1">
    <citation type="submission" date="2024-05" db="EMBL/GenBank/DDBJ databases">
        <title>A draft genome resource for the thread blight pathogen Marasmius tenuissimus strain MS-2.</title>
        <authorList>
            <person name="Yulfo-Soto G.E."/>
            <person name="Baruah I.K."/>
            <person name="Amoako-Attah I."/>
            <person name="Bukari Y."/>
            <person name="Meinhardt L.W."/>
            <person name="Bailey B.A."/>
            <person name="Cohen S.P."/>
        </authorList>
    </citation>
    <scope>NUCLEOTIDE SEQUENCE [LARGE SCALE GENOMIC DNA]</scope>
    <source>
        <strain evidence="2 3">MS-2</strain>
    </source>
</reference>
<comment type="caution">
    <text evidence="2">The sequence shown here is derived from an EMBL/GenBank/DDBJ whole genome shotgun (WGS) entry which is preliminary data.</text>
</comment>
<gene>
    <name evidence="2" type="ORF">AAF712_013691</name>
</gene>
<dbReference type="Proteomes" id="UP001437256">
    <property type="component" value="Unassembled WGS sequence"/>
</dbReference>
<evidence type="ECO:0000256" key="1">
    <source>
        <dbReference type="SAM" id="MobiDB-lite"/>
    </source>
</evidence>
<evidence type="ECO:0000313" key="3">
    <source>
        <dbReference type="Proteomes" id="UP001437256"/>
    </source>
</evidence>
<accession>A0ABR2ZD70</accession>
<feature type="region of interest" description="Disordered" evidence="1">
    <location>
        <begin position="42"/>
        <end position="125"/>
    </location>
</feature>
<proteinExistence type="predicted"/>
<keyword evidence="3" id="KW-1185">Reference proteome</keyword>
<feature type="compositionally biased region" description="Low complexity" evidence="1">
    <location>
        <begin position="316"/>
        <end position="325"/>
    </location>
</feature>
<protein>
    <recommendedName>
        <fullName evidence="4">Rrn9 domain-containing protein</fullName>
    </recommendedName>
</protein>
<feature type="region of interest" description="Disordered" evidence="1">
    <location>
        <begin position="226"/>
        <end position="254"/>
    </location>
</feature>
<organism evidence="2 3">
    <name type="scientific">Marasmius tenuissimus</name>
    <dbReference type="NCBI Taxonomy" id="585030"/>
    <lineage>
        <taxon>Eukaryota</taxon>
        <taxon>Fungi</taxon>
        <taxon>Dikarya</taxon>
        <taxon>Basidiomycota</taxon>
        <taxon>Agaricomycotina</taxon>
        <taxon>Agaricomycetes</taxon>
        <taxon>Agaricomycetidae</taxon>
        <taxon>Agaricales</taxon>
        <taxon>Marasmiineae</taxon>
        <taxon>Marasmiaceae</taxon>
        <taxon>Marasmius</taxon>
    </lineage>
</organism>
<evidence type="ECO:0000313" key="2">
    <source>
        <dbReference type="EMBL" id="KAL0059546.1"/>
    </source>
</evidence>